<sequence>MKGTQLGEFEELVLLIVGVLYPEAYGLSIREEIINQTKRKVAIGAVHSALSRLEEKGFLDSNLADATHERGGRRKRLFTITAEGKRALEKNHELRNSLFSQIPDVALKLARVVSF</sequence>
<dbReference type="Proteomes" id="UP000075606">
    <property type="component" value="Unassembled WGS sequence"/>
</dbReference>
<dbReference type="InterPro" id="IPR036388">
    <property type="entry name" value="WH-like_DNA-bd_sf"/>
</dbReference>
<dbReference type="EMBL" id="LRPC01000001">
    <property type="protein sequence ID" value="KYG77746.1"/>
    <property type="molecule type" value="Genomic_DNA"/>
</dbReference>
<dbReference type="SUPFAM" id="SSF46785">
    <property type="entry name" value="Winged helix' DNA-binding domain"/>
    <property type="match status" value="1"/>
</dbReference>
<dbReference type="RefSeq" id="WP_068216415.1">
    <property type="nucleotide sequence ID" value="NZ_LRPC01000001.1"/>
</dbReference>
<protein>
    <submittedName>
        <fullName evidence="2">PadR family transcriptional regulator</fullName>
    </submittedName>
</protein>
<dbReference type="Gene3D" id="1.10.10.10">
    <property type="entry name" value="Winged helix-like DNA-binding domain superfamily/Winged helix DNA-binding domain"/>
    <property type="match status" value="1"/>
</dbReference>
<dbReference type="AlphaFoldDB" id="A0A150XGC5"/>
<evidence type="ECO:0000259" key="1">
    <source>
        <dbReference type="Pfam" id="PF03551"/>
    </source>
</evidence>
<accession>A0A150XGC5</accession>
<reference evidence="2 3" key="1">
    <citation type="submission" date="2016-01" db="EMBL/GenBank/DDBJ databases">
        <title>Genome sequencing of Roseivirga spongicola UST030701-084.</title>
        <authorList>
            <person name="Selvaratnam C."/>
            <person name="Thevarajoo S."/>
            <person name="Goh K.M."/>
            <person name="Ee R."/>
            <person name="Chan K.-G."/>
            <person name="Chong C.S."/>
        </authorList>
    </citation>
    <scope>NUCLEOTIDE SEQUENCE [LARGE SCALE GENOMIC DNA]</scope>
    <source>
        <strain evidence="2 3">UST030701-084</strain>
    </source>
</reference>
<dbReference type="Pfam" id="PF03551">
    <property type="entry name" value="PadR"/>
    <property type="match status" value="1"/>
</dbReference>
<organism evidence="2 3">
    <name type="scientific">Roseivirga spongicola</name>
    <dbReference type="NCBI Taxonomy" id="333140"/>
    <lineage>
        <taxon>Bacteria</taxon>
        <taxon>Pseudomonadati</taxon>
        <taxon>Bacteroidota</taxon>
        <taxon>Cytophagia</taxon>
        <taxon>Cytophagales</taxon>
        <taxon>Roseivirgaceae</taxon>
        <taxon>Roseivirga</taxon>
    </lineage>
</organism>
<comment type="caution">
    <text evidence="2">The sequence shown here is derived from an EMBL/GenBank/DDBJ whole genome shotgun (WGS) entry which is preliminary data.</text>
</comment>
<gene>
    <name evidence="2" type="ORF">AWW68_02980</name>
</gene>
<name>A0A150XGC5_9BACT</name>
<dbReference type="STRING" id="333140.AWW68_02980"/>
<dbReference type="InterPro" id="IPR036390">
    <property type="entry name" value="WH_DNA-bd_sf"/>
</dbReference>
<keyword evidence="3" id="KW-1185">Reference proteome</keyword>
<proteinExistence type="predicted"/>
<evidence type="ECO:0000313" key="2">
    <source>
        <dbReference type="EMBL" id="KYG77746.1"/>
    </source>
</evidence>
<evidence type="ECO:0000313" key="3">
    <source>
        <dbReference type="Proteomes" id="UP000075606"/>
    </source>
</evidence>
<dbReference type="InterPro" id="IPR005149">
    <property type="entry name" value="Tscrpt_reg_PadR_N"/>
</dbReference>
<feature type="domain" description="Transcription regulator PadR N-terminal" evidence="1">
    <location>
        <begin position="23"/>
        <end position="90"/>
    </location>
</feature>
<dbReference type="OrthoDB" id="980614at2"/>